<evidence type="ECO:0000313" key="2">
    <source>
        <dbReference type="Proteomes" id="UP000607653"/>
    </source>
</evidence>
<dbReference type="AlphaFoldDB" id="A0A822ZIA3"/>
<gene>
    <name evidence="1" type="ORF">HUJ06_002593</name>
</gene>
<evidence type="ECO:0000313" key="1">
    <source>
        <dbReference type="EMBL" id="DAD44363.1"/>
    </source>
</evidence>
<dbReference type="EMBL" id="DUZY01000007">
    <property type="protein sequence ID" value="DAD44363.1"/>
    <property type="molecule type" value="Genomic_DNA"/>
</dbReference>
<name>A0A822ZIA3_NELNU</name>
<protein>
    <submittedName>
        <fullName evidence="1">Uncharacterized protein</fullName>
    </submittedName>
</protein>
<sequence>MTDCSMQIDIKQYNGYGVSIAGASLYGGSSLTRVPLVFRGDCTQDLSNVGHRIVACKCTCSYNSKFLGDHNIDLQYVLW</sequence>
<comment type="caution">
    <text evidence="1">The sequence shown here is derived from an EMBL/GenBank/DDBJ whole genome shotgun (WGS) entry which is preliminary data.</text>
</comment>
<proteinExistence type="predicted"/>
<keyword evidence="2" id="KW-1185">Reference proteome</keyword>
<organism evidence="1 2">
    <name type="scientific">Nelumbo nucifera</name>
    <name type="common">Sacred lotus</name>
    <dbReference type="NCBI Taxonomy" id="4432"/>
    <lineage>
        <taxon>Eukaryota</taxon>
        <taxon>Viridiplantae</taxon>
        <taxon>Streptophyta</taxon>
        <taxon>Embryophyta</taxon>
        <taxon>Tracheophyta</taxon>
        <taxon>Spermatophyta</taxon>
        <taxon>Magnoliopsida</taxon>
        <taxon>Proteales</taxon>
        <taxon>Nelumbonaceae</taxon>
        <taxon>Nelumbo</taxon>
    </lineage>
</organism>
<reference evidence="1 2" key="1">
    <citation type="journal article" date="2020" name="Mol. Biol. Evol.">
        <title>Distinct Expression and Methylation Patterns for Genes with Different Fates following a Single Whole-Genome Duplication in Flowering Plants.</title>
        <authorList>
            <person name="Shi T."/>
            <person name="Rahmani R.S."/>
            <person name="Gugger P.F."/>
            <person name="Wang M."/>
            <person name="Li H."/>
            <person name="Zhang Y."/>
            <person name="Li Z."/>
            <person name="Wang Q."/>
            <person name="Van de Peer Y."/>
            <person name="Marchal K."/>
            <person name="Chen J."/>
        </authorList>
    </citation>
    <scope>NUCLEOTIDE SEQUENCE [LARGE SCALE GENOMIC DNA]</scope>
    <source>
        <tissue evidence="1">Leaf</tissue>
    </source>
</reference>
<dbReference type="Proteomes" id="UP000607653">
    <property type="component" value="Unassembled WGS sequence"/>
</dbReference>
<accession>A0A822ZIA3</accession>